<dbReference type="EMBL" id="BMLB01000001">
    <property type="protein sequence ID" value="GGK60527.1"/>
    <property type="molecule type" value="Genomic_DNA"/>
</dbReference>
<dbReference type="PANTHER" id="PTHR43194:SF2">
    <property type="entry name" value="PEROXISOMAL MEMBRANE PROTEIN LPX1"/>
    <property type="match status" value="1"/>
</dbReference>
<dbReference type="PROSITE" id="PS00131">
    <property type="entry name" value="CARBOXYPEPT_SER_SER"/>
    <property type="match status" value="1"/>
</dbReference>
<dbReference type="Gene3D" id="3.40.50.1820">
    <property type="entry name" value="alpha/beta hydrolase"/>
    <property type="match status" value="1"/>
</dbReference>
<sequence length="309" mass="33324">MGTRRTRTARWAVPAAAAVAATAVGLRRALATPPITRRWGVSSNGMEYEVLGDGPRTLLFLPGGPGSEIPSGRLGRLMSRQLLPYVRAGYAVWQVTRRRHMPPGHTVSDMADDYARFVEEELGGHVDLVVGESYGGVIAPYLAANHPHLVGRVVMALAAATITDRGKELDVRWATARAEGRHADAGEVFLEYVLPGEERAGLRRRLGPLAGRVFARSSVPAGDLLVEAEAEAAFDCRDVLSRIEVPVLLACGDRDEFFTPEAVRETARRIPGSTLRLYEGKNHMGAATSGRIPRDVLAWVAAEEASATA</sequence>
<dbReference type="SUPFAM" id="SSF53474">
    <property type="entry name" value="alpha/beta-Hydrolases"/>
    <property type="match status" value="1"/>
</dbReference>
<proteinExistence type="predicted"/>
<accession>A0ABQ2F7F2</accession>
<dbReference type="InterPro" id="IPR050228">
    <property type="entry name" value="Carboxylesterase_BioH"/>
</dbReference>
<dbReference type="Proteomes" id="UP000662111">
    <property type="component" value="Unassembled WGS sequence"/>
</dbReference>
<keyword evidence="3" id="KW-1185">Reference proteome</keyword>
<dbReference type="Pfam" id="PF12697">
    <property type="entry name" value="Abhydrolase_6"/>
    <property type="match status" value="1"/>
</dbReference>
<dbReference type="PANTHER" id="PTHR43194">
    <property type="entry name" value="HYDROLASE ALPHA/BETA FOLD FAMILY"/>
    <property type="match status" value="1"/>
</dbReference>
<evidence type="ECO:0000313" key="3">
    <source>
        <dbReference type="Proteomes" id="UP000662111"/>
    </source>
</evidence>
<dbReference type="InterPro" id="IPR018202">
    <property type="entry name" value="Ser_caboxypep_ser_AS"/>
</dbReference>
<name>A0ABQ2F7F2_9MICO</name>
<comment type="caution">
    <text evidence="2">The sequence shown here is derived from an EMBL/GenBank/DDBJ whole genome shotgun (WGS) entry which is preliminary data.</text>
</comment>
<dbReference type="InterPro" id="IPR000073">
    <property type="entry name" value="AB_hydrolase_1"/>
</dbReference>
<organism evidence="2 3">
    <name type="scientific">Ornithinimicrobium pekingense</name>
    <dbReference type="NCBI Taxonomy" id="384677"/>
    <lineage>
        <taxon>Bacteria</taxon>
        <taxon>Bacillati</taxon>
        <taxon>Actinomycetota</taxon>
        <taxon>Actinomycetes</taxon>
        <taxon>Micrococcales</taxon>
        <taxon>Ornithinimicrobiaceae</taxon>
        <taxon>Ornithinimicrobium</taxon>
    </lineage>
</organism>
<protein>
    <recommendedName>
        <fullName evidence="1">AB hydrolase-1 domain-containing protein</fullName>
    </recommendedName>
</protein>
<dbReference type="InterPro" id="IPR029058">
    <property type="entry name" value="AB_hydrolase_fold"/>
</dbReference>
<evidence type="ECO:0000313" key="2">
    <source>
        <dbReference type="EMBL" id="GGK60527.1"/>
    </source>
</evidence>
<reference evidence="3" key="1">
    <citation type="journal article" date="2019" name="Int. J. Syst. Evol. Microbiol.">
        <title>The Global Catalogue of Microorganisms (GCM) 10K type strain sequencing project: providing services to taxonomists for standard genome sequencing and annotation.</title>
        <authorList>
            <consortium name="The Broad Institute Genomics Platform"/>
            <consortium name="The Broad Institute Genome Sequencing Center for Infectious Disease"/>
            <person name="Wu L."/>
            <person name="Ma J."/>
        </authorList>
    </citation>
    <scope>NUCLEOTIDE SEQUENCE [LARGE SCALE GENOMIC DNA]</scope>
    <source>
        <strain evidence="3">CGMCC 1.5362</strain>
    </source>
</reference>
<feature type="domain" description="AB hydrolase-1" evidence="1">
    <location>
        <begin position="58"/>
        <end position="284"/>
    </location>
</feature>
<evidence type="ECO:0000259" key="1">
    <source>
        <dbReference type="Pfam" id="PF12697"/>
    </source>
</evidence>
<gene>
    <name evidence="2" type="ORF">GCM10011509_06120</name>
</gene>
<dbReference type="RefSeq" id="WP_022922956.1">
    <property type="nucleotide sequence ID" value="NZ_BMLB01000001.1"/>
</dbReference>